<name>A0AA41V6L5_PAPNU</name>
<accession>A0AA41V6L5</accession>
<gene>
    <name evidence="1" type="ORF">MKW94_011740</name>
</gene>
<dbReference type="EMBL" id="JAJJMA010171201">
    <property type="protein sequence ID" value="MCL7036725.1"/>
    <property type="molecule type" value="Genomic_DNA"/>
</dbReference>
<protein>
    <recommendedName>
        <fullName evidence="3">Mitochondrial fission 1 protein</fullName>
    </recommendedName>
</protein>
<dbReference type="GO" id="GO:0005778">
    <property type="term" value="C:peroxisomal membrane"/>
    <property type="evidence" value="ECO:0007669"/>
    <property type="project" value="TreeGrafter"/>
</dbReference>
<dbReference type="InterPro" id="IPR011990">
    <property type="entry name" value="TPR-like_helical_dom_sf"/>
</dbReference>
<dbReference type="PANTHER" id="PTHR13247:SF17">
    <property type="entry name" value="MITOCHONDRIAL FISSION 1 PROTEIN"/>
    <property type="match status" value="1"/>
</dbReference>
<evidence type="ECO:0008006" key="3">
    <source>
        <dbReference type="Google" id="ProtNLM"/>
    </source>
</evidence>
<dbReference type="GO" id="GO:0000266">
    <property type="term" value="P:mitochondrial fission"/>
    <property type="evidence" value="ECO:0007669"/>
    <property type="project" value="InterPro"/>
</dbReference>
<comment type="caution">
    <text evidence="1">The sequence shown here is derived from an EMBL/GenBank/DDBJ whole genome shotgun (WGS) entry which is preliminary data.</text>
</comment>
<dbReference type="InterPro" id="IPR016543">
    <property type="entry name" value="Fis1"/>
</dbReference>
<organism evidence="1 2">
    <name type="scientific">Papaver nudicaule</name>
    <name type="common">Iceland poppy</name>
    <dbReference type="NCBI Taxonomy" id="74823"/>
    <lineage>
        <taxon>Eukaryota</taxon>
        <taxon>Viridiplantae</taxon>
        <taxon>Streptophyta</taxon>
        <taxon>Embryophyta</taxon>
        <taxon>Tracheophyta</taxon>
        <taxon>Spermatophyta</taxon>
        <taxon>Magnoliopsida</taxon>
        <taxon>Ranunculales</taxon>
        <taxon>Papaveraceae</taxon>
        <taxon>Papaveroideae</taxon>
        <taxon>Papaver</taxon>
    </lineage>
</organism>
<evidence type="ECO:0000313" key="2">
    <source>
        <dbReference type="Proteomes" id="UP001177140"/>
    </source>
</evidence>
<dbReference type="GO" id="GO:0005741">
    <property type="term" value="C:mitochondrial outer membrane"/>
    <property type="evidence" value="ECO:0007669"/>
    <property type="project" value="TreeGrafter"/>
</dbReference>
<dbReference type="GO" id="GO:0000422">
    <property type="term" value="P:autophagy of mitochondrion"/>
    <property type="evidence" value="ECO:0007669"/>
    <property type="project" value="TreeGrafter"/>
</dbReference>
<dbReference type="Gene3D" id="1.25.40.10">
    <property type="entry name" value="Tetratricopeptide repeat domain"/>
    <property type="match status" value="1"/>
</dbReference>
<proteinExistence type="predicted"/>
<dbReference type="SUPFAM" id="SSF48452">
    <property type="entry name" value="TPR-like"/>
    <property type="match status" value="1"/>
</dbReference>
<reference evidence="1" key="1">
    <citation type="submission" date="2022-03" db="EMBL/GenBank/DDBJ databases">
        <title>A functionally conserved STORR gene fusion in Papaver species that diverged 16.8 million years ago.</title>
        <authorList>
            <person name="Catania T."/>
        </authorList>
    </citation>
    <scope>NUCLEOTIDE SEQUENCE</scope>
    <source>
        <strain evidence="1">S-191538</strain>
    </source>
</reference>
<dbReference type="Proteomes" id="UP001177140">
    <property type="component" value="Unassembled WGS sequence"/>
</dbReference>
<keyword evidence="2" id="KW-1185">Reference proteome</keyword>
<dbReference type="Pfam" id="PF14853">
    <property type="entry name" value="Fis1_TPR_C"/>
    <property type="match status" value="1"/>
</dbReference>
<dbReference type="GO" id="GO:0016559">
    <property type="term" value="P:peroxisome fission"/>
    <property type="evidence" value="ECO:0007669"/>
    <property type="project" value="TreeGrafter"/>
</dbReference>
<evidence type="ECO:0000313" key="1">
    <source>
        <dbReference type="EMBL" id="MCL7036725.1"/>
    </source>
</evidence>
<dbReference type="AlphaFoldDB" id="A0AA41V6L5"/>
<dbReference type="InterPro" id="IPR028061">
    <property type="entry name" value="Fis1_TPR_C"/>
</dbReference>
<dbReference type="PANTHER" id="PTHR13247">
    <property type="entry name" value="TETRATRICOPEPTIDE REPEAT PROTEIN 11 TPR REPEAT PROTEIN 11"/>
    <property type="match status" value="1"/>
</dbReference>
<sequence>MDLQRKVGRFAGRVAAVFTREDQFPYYDAIIHDYKEDLEKYPMHTPKEVMKDCVLKLCRAFVHSKDMKDVKEGIQTLQDVHKGVVSPLQLRETLYLLAVGYYRDGDYTSSLSYLDLCLEIAPHFNQALTHEEKIRIGSLVSHWGRSPILS</sequence>